<organism evidence="9 10">
    <name type="scientific">Sorangium cellulosum</name>
    <name type="common">Polyangium cellulosum</name>
    <dbReference type="NCBI Taxonomy" id="56"/>
    <lineage>
        <taxon>Bacteria</taxon>
        <taxon>Pseudomonadati</taxon>
        <taxon>Myxococcota</taxon>
        <taxon>Polyangia</taxon>
        <taxon>Polyangiales</taxon>
        <taxon>Polyangiaceae</taxon>
        <taxon>Sorangium</taxon>
    </lineage>
</organism>
<dbReference type="EMBL" id="CP012670">
    <property type="protein sequence ID" value="AUX25544.1"/>
    <property type="molecule type" value="Genomic_DNA"/>
</dbReference>
<evidence type="ECO:0000256" key="5">
    <source>
        <dbReference type="PROSITE-ProRule" id="PRU10141"/>
    </source>
</evidence>
<keyword evidence="4 5" id="KW-0067">ATP-binding</keyword>
<feature type="compositionally biased region" description="Low complexity" evidence="6">
    <location>
        <begin position="513"/>
        <end position="526"/>
    </location>
</feature>
<accession>A0A4P2Q7N3</accession>
<dbReference type="Pfam" id="PF00069">
    <property type="entry name" value="Pkinase"/>
    <property type="match status" value="1"/>
</dbReference>
<dbReference type="InterPro" id="IPR008271">
    <property type="entry name" value="Ser/Thr_kinase_AS"/>
</dbReference>
<keyword evidence="3" id="KW-0418">Kinase</keyword>
<feature type="domain" description="Protein kinase" evidence="8">
    <location>
        <begin position="47"/>
        <end position="332"/>
    </location>
</feature>
<evidence type="ECO:0000313" key="10">
    <source>
        <dbReference type="Proteomes" id="UP000295781"/>
    </source>
</evidence>
<evidence type="ECO:0000256" key="2">
    <source>
        <dbReference type="ARBA" id="ARBA00022741"/>
    </source>
</evidence>
<dbReference type="GO" id="GO:0005524">
    <property type="term" value="F:ATP binding"/>
    <property type="evidence" value="ECO:0007669"/>
    <property type="project" value="UniProtKB-UniRule"/>
</dbReference>
<dbReference type="Proteomes" id="UP000295781">
    <property type="component" value="Chromosome"/>
</dbReference>
<name>A0A4P2Q7N3_SORCE</name>
<dbReference type="SMART" id="SM00220">
    <property type="entry name" value="S_TKc"/>
    <property type="match status" value="1"/>
</dbReference>
<dbReference type="InterPro" id="IPR000719">
    <property type="entry name" value="Prot_kinase_dom"/>
</dbReference>
<dbReference type="Gene3D" id="3.30.200.20">
    <property type="entry name" value="Phosphorylase Kinase, domain 1"/>
    <property type="match status" value="1"/>
</dbReference>
<dbReference type="PANTHER" id="PTHR43289">
    <property type="entry name" value="MITOGEN-ACTIVATED PROTEIN KINASE KINASE KINASE 20-RELATED"/>
    <property type="match status" value="1"/>
</dbReference>
<dbReference type="InterPro" id="IPR011009">
    <property type="entry name" value="Kinase-like_dom_sf"/>
</dbReference>
<evidence type="ECO:0000256" key="1">
    <source>
        <dbReference type="ARBA" id="ARBA00022679"/>
    </source>
</evidence>
<gene>
    <name evidence="9" type="ORF">SOCEGT47_060910</name>
</gene>
<keyword evidence="7" id="KW-0812">Transmembrane</keyword>
<dbReference type="OrthoDB" id="5502097at2"/>
<evidence type="ECO:0000313" key="9">
    <source>
        <dbReference type="EMBL" id="AUX25544.1"/>
    </source>
</evidence>
<keyword evidence="7" id="KW-1133">Transmembrane helix</keyword>
<proteinExistence type="predicted"/>
<protein>
    <recommendedName>
        <fullName evidence="8">Protein kinase domain-containing protein</fullName>
    </recommendedName>
</protein>
<dbReference type="PROSITE" id="PS00107">
    <property type="entry name" value="PROTEIN_KINASE_ATP"/>
    <property type="match status" value="1"/>
</dbReference>
<sequence length="552" mass="56874">MKDERETPGQRGSFARRGDASTGGGSSFVRGLPQKERAPGDVLAGKYQIVGRLGVGGMGTVWRARSLWLDVDVAIKVLHEERFDVHAAERLLREARATARLGHPAIVRVFDFGETESGEPFLVMELLEGVPLSSWLERRGRMPAEQAVQMLLPVACALAAAHAQSVVHRDIKPANILIVPDGAGGHVPKVVDFGIAKVANVHSPAITQRGVIVGSPESMSPEQADGALEVGEQADVWAFCVVLYELITGRRPFSGESLSAVIAAIFNKEPVPTTELAAGDDALWQILRRGLAKSPAERWPSMRALGRALASWAVERGITADVAGTSLTHHWLARGAEPQVAAGGAVTQATRVGVASGPCGARRPSGTEATVTAASPAGPVGRRGGTLRMDAQPSRSRAEPTPPRRLQKALFFGGLAVCVVAMVAIVGLDVRGGGTGTGAPVAAAAAFAEGPEPASAPAPVIAAPAISTAVPEVVAASPVTATPRAASPVTATPRAVTPAEAAADVVRDGGGAPRAAASDTAATKSAPESEARARRASLPVSTSMPLPAVPDF</sequence>
<feature type="region of interest" description="Disordered" evidence="6">
    <location>
        <begin position="506"/>
        <end position="552"/>
    </location>
</feature>
<evidence type="ECO:0000259" key="8">
    <source>
        <dbReference type="PROSITE" id="PS50011"/>
    </source>
</evidence>
<dbReference type="PANTHER" id="PTHR43289:SF6">
    <property type="entry name" value="SERINE_THREONINE-PROTEIN KINASE NEKL-3"/>
    <property type="match status" value="1"/>
</dbReference>
<dbReference type="InterPro" id="IPR017441">
    <property type="entry name" value="Protein_kinase_ATP_BS"/>
</dbReference>
<evidence type="ECO:0000256" key="3">
    <source>
        <dbReference type="ARBA" id="ARBA00022777"/>
    </source>
</evidence>
<dbReference type="PROSITE" id="PS50011">
    <property type="entry name" value="PROTEIN_KINASE_DOM"/>
    <property type="match status" value="1"/>
</dbReference>
<feature type="region of interest" description="Disordered" evidence="6">
    <location>
        <begin position="1"/>
        <end position="33"/>
    </location>
</feature>
<dbReference type="CDD" id="cd14014">
    <property type="entry name" value="STKc_PknB_like"/>
    <property type="match status" value="1"/>
</dbReference>
<dbReference type="PROSITE" id="PS00108">
    <property type="entry name" value="PROTEIN_KINASE_ST"/>
    <property type="match status" value="1"/>
</dbReference>
<feature type="transmembrane region" description="Helical" evidence="7">
    <location>
        <begin position="409"/>
        <end position="428"/>
    </location>
</feature>
<evidence type="ECO:0000256" key="6">
    <source>
        <dbReference type="SAM" id="MobiDB-lite"/>
    </source>
</evidence>
<evidence type="ECO:0000256" key="7">
    <source>
        <dbReference type="SAM" id="Phobius"/>
    </source>
</evidence>
<keyword evidence="1" id="KW-0808">Transferase</keyword>
<dbReference type="GO" id="GO:0004674">
    <property type="term" value="F:protein serine/threonine kinase activity"/>
    <property type="evidence" value="ECO:0007669"/>
    <property type="project" value="TreeGrafter"/>
</dbReference>
<dbReference type="RefSeq" id="WP_129352531.1">
    <property type="nucleotide sequence ID" value="NZ_CP012670.1"/>
</dbReference>
<feature type="binding site" evidence="5">
    <location>
        <position position="76"/>
    </location>
    <ligand>
        <name>ATP</name>
        <dbReference type="ChEBI" id="CHEBI:30616"/>
    </ligand>
</feature>
<reference evidence="9 10" key="1">
    <citation type="submission" date="2015-09" db="EMBL/GenBank/DDBJ databases">
        <title>Sorangium comparison.</title>
        <authorList>
            <person name="Zaburannyi N."/>
            <person name="Bunk B."/>
            <person name="Overmann J."/>
            <person name="Mueller R."/>
        </authorList>
    </citation>
    <scope>NUCLEOTIDE SEQUENCE [LARGE SCALE GENOMIC DNA]</scope>
    <source>
        <strain evidence="9 10">So ceGT47</strain>
    </source>
</reference>
<evidence type="ECO:0000256" key="4">
    <source>
        <dbReference type="ARBA" id="ARBA00022840"/>
    </source>
</evidence>
<dbReference type="Gene3D" id="1.10.510.10">
    <property type="entry name" value="Transferase(Phosphotransferase) domain 1"/>
    <property type="match status" value="1"/>
</dbReference>
<keyword evidence="7" id="KW-0472">Membrane</keyword>
<feature type="region of interest" description="Disordered" evidence="6">
    <location>
        <begin position="355"/>
        <end position="402"/>
    </location>
</feature>
<keyword evidence="2 5" id="KW-0547">Nucleotide-binding</keyword>
<dbReference type="SUPFAM" id="SSF56112">
    <property type="entry name" value="Protein kinase-like (PK-like)"/>
    <property type="match status" value="1"/>
</dbReference>
<dbReference type="AlphaFoldDB" id="A0A4P2Q7N3"/>